<keyword evidence="2" id="KW-0238">DNA-binding</keyword>
<dbReference type="SMART" id="SM00347">
    <property type="entry name" value="HTH_MARR"/>
    <property type="match status" value="1"/>
</dbReference>
<dbReference type="EMBL" id="MAEL01000014">
    <property type="protein sequence ID" value="KAF1305516.1"/>
    <property type="molecule type" value="Genomic_DNA"/>
</dbReference>
<dbReference type="InterPro" id="IPR052067">
    <property type="entry name" value="Metal_resp_HTH_trans_reg"/>
</dbReference>
<dbReference type="InterPro" id="IPR036390">
    <property type="entry name" value="WH_DNA-bd_sf"/>
</dbReference>
<dbReference type="InterPro" id="IPR000835">
    <property type="entry name" value="HTH_MarR-typ"/>
</dbReference>
<dbReference type="SUPFAM" id="SSF46785">
    <property type="entry name" value="Winged helix' DNA-binding domain"/>
    <property type="match status" value="1"/>
</dbReference>
<dbReference type="InterPro" id="IPR023187">
    <property type="entry name" value="Tscrpt_reg_MarR-type_CS"/>
</dbReference>
<evidence type="ECO:0000256" key="2">
    <source>
        <dbReference type="ARBA" id="ARBA00023125"/>
    </source>
</evidence>
<dbReference type="PANTHER" id="PTHR35790">
    <property type="entry name" value="HTH-TYPE TRANSCRIPTIONAL REGULATOR PCHR"/>
    <property type="match status" value="1"/>
</dbReference>
<protein>
    <submittedName>
        <fullName evidence="5">MarR family transcriptional regulator</fullName>
    </submittedName>
</protein>
<dbReference type="Pfam" id="PF12802">
    <property type="entry name" value="MarR_2"/>
    <property type="match status" value="1"/>
</dbReference>
<reference evidence="5 6" key="1">
    <citation type="submission" date="2016-06" db="EMBL/GenBank/DDBJ databases">
        <title>Four novel species of enterococci isolated from chicken manure.</title>
        <authorList>
            <person name="Van Tyne D."/>
        </authorList>
    </citation>
    <scope>NUCLEOTIDE SEQUENCE [LARGE SCALE GENOMIC DNA]</scope>
    <source>
        <strain evidence="5 6">CU12B</strain>
    </source>
</reference>
<evidence type="ECO:0000259" key="4">
    <source>
        <dbReference type="PROSITE" id="PS50995"/>
    </source>
</evidence>
<keyword evidence="3" id="KW-0804">Transcription</keyword>
<name>A0ABQ6Z2G4_9ENTE</name>
<comment type="caution">
    <text evidence="5">The sequence shown here is derived from an EMBL/GenBank/DDBJ whole genome shotgun (WGS) entry which is preliminary data.</text>
</comment>
<feature type="domain" description="HTH marR-type" evidence="4">
    <location>
        <begin position="3"/>
        <end position="145"/>
    </location>
</feature>
<evidence type="ECO:0000313" key="6">
    <source>
        <dbReference type="Proteomes" id="UP000782705"/>
    </source>
</evidence>
<dbReference type="Proteomes" id="UP000782705">
    <property type="component" value="Unassembled WGS sequence"/>
</dbReference>
<dbReference type="Gene3D" id="1.10.10.10">
    <property type="entry name" value="Winged helix-like DNA-binding domain superfamily/Winged helix DNA-binding domain"/>
    <property type="match status" value="1"/>
</dbReference>
<evidence type="ECO:0000256" key="3">
    <source>
        <dbReference type="ARBA" id="ARBA00023163"/>
    </source>
</evidence>
<accession>A0ABQ6Z2G4</accession>
<evidence type="ECO:0000313" key="5">
    <source>
        <dbReference type="EMBL" id="KAF1305516.1"/>
    </source>
</evidence>
<dbReference type="PROSITE" id="PS50995">
    <property type="entry name" value="HTH_MARR_2"/>
    <property type="match status" value="1"/>
</dbReference>
<organism evidence="5 6">
    <name type="scientific">Candidatus Enterococcus willemsii</name>
    <dbReference type="NCBI Taxonomy" id="1857215"/>
    <lineage>
        <taxon>Bacteria</taxon>
        <taxon>Bacillati</taxon>
        <taxon>Bacillota</taxon>
        <taxon>Bacilli</taxon>
        <taxon>Lactobacillales</taxon>
        <taxon>Enterococcaceae</taxon>
        <taxon>Enterococcus</taxon>
    </lineage>
</organism>
<keyword evidence="1" id="KW-0805">Transcription regulation</keyword>
<dbReference type="RefSeq" id="WP_161901192.1">
    <property type="nucleotide sequence ID" value="NZ_MAEL01000014.1"/>
</dbReference>
<dbReference type="InterPro" id="IPR036388">
    <property type="entry name" value="WH-like_DNA-bd_sf"/>
</dbReference>
<proteinExistence type="predicted"/>
<keyword evidence="6" id="KW-1185">Reference proteome</keyword>
<evidence type="ECO:0000256" key="1">
    <source>
        <dbReference type="ARBA" id="ARBA00023015"/>
    </source>
</evidence>
<dbReference type="PROSITE" id="PS01117">
    <property type="entry name" value="HTH_MARR_1"/>
    <property type="match status" value="1"/>
</dbReference>
<gene>
    <name evidence="5" type="ORF">BAU17_07455</name>
</gene>
<dbReference type="PANTHER" id="PTHR35790:SF4">
    <property type="entry name" value="HTH-TYPE TRANSCRIPTIONAL REGULATOR PCHR"/>
    <property type="match status" value="1"/>
</dbReference>
<sequence length="160" mass="18229">METNELFKQFVEEFLKINNKLTQIQKKPVLITPDLQISTSLLHLIDAIGTYPRSTITEIAAKLGVTKGSISQQIPKLIQLGLVRIYQVEENKKNKQLVLTKKGESVNESHATLHDGLYSTIKQQLSHFTPEQQLVLLEILNKISFSIEEYQKKLTKGNEE</sequence>